<evidence type="ECO:0000313" key="2">
    <source>
        <dbReference type="EMBL" id="MUH37468.1"/>
    </source>
</evidence>
<feature type="domain" description="EthD" evidence="1">
    <location>
        <begin position="17"/>
        <end position="91"/>
    </location>
</feature>
<dbReference type="PANTHER" id="PTHR40260:SF2">
    <property type="entry name" value="BLR8190 PROTEIN"/>
    <property type="match status" value="1"/>
</dbReference>
<dbReference type="Gene3D" id="3.30.70.100">
    <property type="match status" value="1"/>
</dbReference>
<organism evidence="2 3">
    <name type="scientific">Zobellia amurskyensis</name>
    <dbReference type="NCBI Taxonomy" id="248905"/>
    <lineage>
        <taxon>Bacteria</taxon>
        <taxon>Pseudomonadati</taxon>
        <taxon>Bacteroidota</taxon>
        <taxon>Flavobacteriia</taxon>
        <taxon>Flavobacteriales</taxon>
        <taxon>Flavobacteriaceae</taxon>
        <taxon>Zobellia</taxon>
    </lineage>
</organism>
<dbReference type="NCBIfam" id="TIGR02118">
    <property type="entry name" value="EthD family reductase"/>
    <property type="match status" value="1"/>
</dbReference>
<dbReference type="InterPro" id="IPR009799">
    <property type="entry name" value="EthD_dom"/>
</dbReference>
<comment type="caution">
    <text evidence="2">The sequence shown here is derived from an EMBL/GenBank/DDBJ whole genome shotgun (WGS) entry which is preliminary data.</text>
</comment>
<keyword evidence="3" id="KW-1185">Reference proteome</keyword>
<dbReference type="GO" id="GO:0016491">
    <property type="term" value="F:oxidoreductase activity"/>
    <property type="evidence" value="ECO:0007669"/>
    <property type="project" value="InterPro"/>
</dbReference>
<dbReference type="Pfam" id="PF07110">
    <property type="entry name" value="EthD"/>
    <property type="match status" value="1"/>
</dbReference>
<dbReference type="SUPFAM" id="SSF54909">
    <property type="entry name" value="Dimeric alpha+beta barrel"/>
    <property type="match status" value="1"/>
</dbReference>
<dbReference type="AlphaFoldDB" id="A0A7X2ZW24"/>
<proteinExistence type="predicted"/>
<sequence length="102" mass="11299">MIKLTVMYPNSKDLKFDKEYYTTKHSQLLVDLMGDAIKGSDINFGLTRATPADPAPYVVIANLLFDSLESFQESFGANAEKILGDLPNFTNAKPQVQISKVV</sequence>
<protein>
    <submittedName>
        <fullName evidence="2">EthD family reductase</fullName>
    </submittedName>
</protein>
<evidence type="ECO:0000313" key="3">
    <source>
        <dbReference type="Proteomes" id="UP000540519"/>
    </source>
</evidence>
<evidence type="ECO:0000259" key="1">
    <source>
        <dbReference type="Pfam" id="PF07110"/>
    </source>
</evidence>
<reference evidence="2 3" key="1">
    <citation type="journal article" date="2019" name="Mar. Drugs">
        <title>Comparative Genomics and CAZyme Genome Repertoires of Marine Zobellia amurskyensis KMM 3526(T) and Zobellia laminariae KMM 3676(T).</title>
        <authorList>
            <person name="Chernysheva N."/>
            <person name="Bystritskaya E."/>
            <person name="Stenkova A."/>
            <person name="Golovkin I."/>
            <person name="Nedashkovskaya O."/>
            <person name="Isaeva M."/>
        </authorList>
    </citation>
    <scope>NUCLEOTIDE SEQUENCE [LARGE SCALE GENOMIC DNA]</scope>
    <source>
        <strain evidence="2 3">KMM 3526</strain>
    </source>
</reference>
<dbReference type="RefSeq" id="WP_155600749.1">
    <property type="nucleotide sequence ID" value="NZ_RCNR01000041.1"/>
</dbReference>
<dbReference type="EMBL" id="RCNR01000041">
    <property type="protein sequence ID" value="MUH37468.1"/>
    <property type="molecule type" value="Genomic_DNA"/>
</dbReference>
<dbReference type="InterPro" id="IPR011008">
    <property type="entry name" value="Dimeric_a/b-barrel"/>
</dbReference>
<name>A0A7X2ZW24_9FLAO</name>
<dbReference type="Proteomes" id="UP000540519">
    <property type="component" value="Unassembled WGS sequence"/>
</dbReference>
<dbReference type="PANTHER" id="PTHR40260">
    <property type="entry name" value="BLR8190 PROTEIN"/>
    <property type="match status" value="1"/>
</dbReference>
<gene>
    <name evidence="2" type="ORF">D9O36_16580</name>
</gene>
<accession>A0A7X2ZW24</accession>
<dbReference type="OrthoDB" id="5343971at2"/>